<comment type="caution">
    <text evidence="5">The sequence shown here is derived from an EMBL/GenBank/DDBJ whole genome shotgun (WGS) entry which is preliminary data.</text>
</comment>
<dbReference type="InterPro" id="IPR028082">
    <property type="entry name" value="Peripla_BP_I"/>
</dbReference>
<dbReference type="InterPro" id="IPR046335">
    <property type="entry name" value="LacI/GalR-like_sensor"/>
</dbReference>
<dbReference type="CDD" id="cd01392">
    <property type="entry name" value="HTH_LacI"/>
    <property type="match status" value="1"/>
</dbReference>
<keyword evidence="1" id="KW-0805">Transcription regulation</keyword>
<evidence type="ECO:0000259" key="4">
    <source>
        <dbReference type="PROSITE" id="PS50932"/>
    </source>
</evidence>
<accession>A0A918WLC5</accession>
<dbReference type="SUPFAM" id="SSF53822">
    <property type="entry name" value="Periplasmic binding protein-like I"/>
    <property type="match status" value="1"/>
</dbReference>
<sequence length="355" mass="38038">MTKLKDIAARLGLSPATVSRALNGFPEVNEQTRQRVQAVARAMNYRPNQIAQKLVSGRSGMIGMILRSPVDVATDPSFFEVMAGLSSRLADYDMDLVFHASNAEDEVAPYRRLVAKATLDGFILNAPTVEDQRIQFLTAAGVPFVVHGRAGLGVPDYPFFDIDNAALARQSVALLHDLGHRRIAFLNGPANYAYAAQRLSGFQSALAARGLVTPTRFIRHDRLAEDYGQRAAATMLTDTAAPTAFLCASTLIAAGVLRAARKAGLSVPGDLSVIAHDDAIPQFRAVNFEPALTVTRAPIRDACGPLTDKMVRLLDGAQSSDLQTMVTADLIVRQSTGPVPVGQQGGWNETSVVAD</sequence>
<protein>
    <submittedName>
        <fullName evidence="5">Transcriptional regulator</fullName>
    </submittedName>
</protein>
<dbReference type="Proteomes" id="UP000638981">
    <property type="component" value="Unassembled WGS sequence"/>
</dbReference>
<reference evidence="5" key="2">
    <citation type="submission" date="2020-09" db="EMBL/GenBank/DDBJ databases">
        <authorList>
            <person name="Sun Q."/>
            <person name="Kim S."/>
        </authorList>
    </citation>
    <scope>NUCLEOTIDE SEQUENCE</scope>
    <source>
        <strain evidence="5">KCTC 23310</strain>
    </source>
</reference>
<dbReference type="PANTHER" id="PTHR30146:SF109">
    <property type="entry name" value="HTH-TYPE TRANSCRIPTIONAL REGULATOR GALS"/>
    <property type="match status" value="1"/>
</dbReference>
<proteinExistence type="predicted"/>
<dbReference type="Gene3D" id="3.40.50.2300">
    <property type="match status" value="2"/>
</dbReference>
<organism evidence="5 6">
    <name type="scientific">Neogemmobacter tilapiae</name>
    <dbReference type="NCBI Taxonomy" id="875041"/>
    <lineage>
        <taxon>Bacteria</taxon>
        <taxon>Pseudomonadati</taxon>
        <taxon>Pseudomonadota</taxon>
        <taxon>Alphaproteobacteria</taxon>
        <taxon>Rhodobacterales</taxon>
        <taxon>Paracoccaceae</taxon>
        <taxon>Neogemmobacter</taxon>
    </lineage>
</organism>
<evidence type="ECO:0000256" key="2">
    <source>
        <dbReference type="ARBA" id="ARBA00023125"/>
    </source>
</evidence>
<dbReference type="SUPFAM" id="SSF47413">
    <property type="entry name" value="lambda repressor-like DNA-binding domains"/>
    <property type="match status" value="1"/>
</dbReference>
<evidence type="ECO:0000256" key="3">
    <source>
        <dbReference type="ARBA" id="ARBA00023163"/>
    </source>
</evidence>
<dbReference type="CDD" id="cd20010">
    <property type="entry name" value="PBP1_AglR-like"/>
    <property type="match status" value="1"/>
</dbReference>
<dbReference type="PANTHER" id="PTHR30146">
    <property type="entry name" value="LACI-RELATED TRANSCRIPTIONAL REPRESSOR"/>
    <property type="match status" value="1"/>
</dbReference>
<feature type="domain" description="HTH lacI-type" evidence="4">
    <location>
        <begin position="2"/>
        <end position="56"/>
    </location>
</feature>
<reference evidence="5" key="1">
    <citation type="journal article" date="2014" name="Int. J. Syst. Evol. Microbiol.">
        <title>Complete genome sequence of Corynebacterium casei LMG S-19264T (=DSM 44701T), isolated from a smear-ripened cheese.</title>
        <authorList>
            <consortium name="US DOE Joint Genome Institute (JGI-PGF)"/>
            <person name="Walter F."/>
            <person name="Albersmeier A."/>
            <person name="Kalinowski J."/>
            <person name="Ruckert C."/>
        </authorList>
    </citation>
    <scope>NUCLEOTIDE SEQUENCE</scope>
    <source>
        <strain evidence="5">KCTC 23310</strain>
    </source>
</reference>
<gene>
    <name evidence="5" type="ORF">GCM10007315_27620</name>
</gene>
<dbReference type="Pfam" id="PF13377">
    <property type="entry name" value="Peripla_BP_3"/>
    <property type="match status" value="1"/>
</dbReference>
<keyword evidence="2" id="KW-0238">DNA-binding</keyword>
<evidence type="ECO:0000256" key="1">
    <source>
        <dbReference type="ARBA" id="ARBA00023015"/>
    </source>
</evidence>
<dbReference type="RefSeq" id="WP_189412284.1">
    <property type="nucleotide sequence ID" value="NZ_BMYJ01000009.1"/>
</dbReference>
<evidence type="ECO:0000313" key="5">
    <source>
        <dbReference type="EMBL" id="GHC62079.1"/>
    </source>
</evidence>
<dbReference type="PROSITE" id="PS50932">
    <property type="entry name" value="HTH_LACI_2"/>
    <property type="match status" value="1"/>
</dbReference>
<dbReference type="AlphaFoldDB" id="A0A918WLC5"/>
<dbReference type="SMART" id="SM00354">
    <property type="entry name" value="HTH_LACI"/>
    <property type="match status" value="1"/>
</dbReference>
<dbReference type="GO" id="GO:0003700">
    <property type="term" value="F:DNA-binding transcription factor activity"/>
    <property type="evidence" value="ECO:0007669"/>
    <property type="project" value="TreeGrafter"/>
</dbReference>
<keyword evidence="3" id="KW-0804">Transcription</keyword>
<evidence type="ECO:0000313" key="6">
    <source>
        <dbReference type="Proteomes" id="UP000638981"/>
    </source>
</evidence>
<dbReference type="InterPro" id="IPR000843">
    <property type="entry name" value="HTH_LacI"/>
</dbReference>
<dbReference type="Gene3D" id="1.10.260.40">
    <property type="entry name" value="lambda repressor-like DNA-binding domains"/>
    <property type="match status" value="1"/>
</dbReference>
<dbReference type="InterPro" id="IPR010982">
    <property type="entry name" value="Lambda_DNA-bd_dom_sf"/>
</dbReference>
<name>A0A918WLC5_9RHOB</name>
<dbReference type="Pfam" id="PF00356">
    <property type="entry name" value="LacI"/>
    <property type="match status" value="1"/>
</dbReference>
<dbReference type="EMBL" id="BMYJ01000009">
    <property type="protein sequence ID" value="GHC62079.1"/>
    <property type="molecule type" value="Genomic_DNA"/>
</dbReference>
<dbReference type="GO" id="GO:0000976">
    <property type="term" value="F:transcription cis-regulatory region binding"/>
    <property type="evidence" value="ECO:0007669"/>
    <property type="project" value="TreeGrafter"/>
</dbReference>
<keyword evidence="6" id="KW-1185">Reference proteome</keyword>